<feature type="compositionally biased region" description="Basic residues" evidence="1">
    <location>
        <begin position="63"/>
        <end position="72"/>
    </location>
</feature>
<organism evidence="3">
    <name type="scientific">Drosophila persimilis</name>
    <name type="common">Fruit fly</name>
    <dbReference type="NCBI Taxonomy" id="7234"/>
    <lineage>
        <taxon>Eukaryota</taxon>
        <taxon>Metazoa</taxon>
        <taxon>Ecdysozoa</taxon>
        <taxon>Arthropoda</taxon>
        <taxon>Hexapoda</taxon>
        <taxon>Insecta</taxon>
        <taxon>Pterygota</taxon>
        <taxon>Neoptera</taxon>
        <taxon>Endopterygota</taxon>
        <taxon>Diptera</taxon>
        <taxon>Brachycera</taxon>
        <taxon>Muscomorpha</taxon>
        <taxon>Ephydroidea</taxon>
        <taxon>Drosophilidae</taxon>
        <taxon>Drosophila</taxon>
        <taxon>Sophophora</taxon>
    </lineage>
</organism>
<feature type="compositionally biased region" description="Basic and acidic residues" evidence="1">
    <location>
        <begin position="92"/>
        <end position="135"/>
    </location>
</feature>
<name>B4GGK0_DROPE</name>
<reference evidence="2 3" key="1">
    <citation type="journal article" date="2007" name="Nature">
        <title>Evolution of genes and genomes on the Drosophila phylogeny.</title>
        <authorList>
            <consortium name="Drosophila 12 Genomes Consortium"/>
            <person name="Clark A.G."/>
            <person name="Eisen M.B."/>
            <person name="Smith D.R."/>
            <person name="Bergman C.M."/>
            <person name="Oliver B."/>
            <person name="Markow T.A."/>
            <person name="Kaufman T.C."/>
            <person name="Kellis M."/>
            <person name="Gelbart W."/>
            <person name="Iyer V.N."/>
            <person name="Pollard D.A."/>
            <person name="Sackton T.B."/>
            <person name="Larracuente A.M."/>
            <person name="Singh N.D."/>
            <person name="Abad J.P."/>
            <person name="Abt D.N."/>
            <person name="Adryan B."/>
            <person name="Aguade M."/>
            <person name="Akashi H."/>
            <person name="Anderson W.W."/>
            <person name="Aquadro C.F."/>
            <person name="Ardell D.H."/>
            <person name="Arguello R."/>
            <person name="Artieri C.G."/>
            <person name="Barbash D.A."/>
            <person name="Barker D."/>
            <person name="Barsanti P."/>
            <person name="Batterham P."/>
            <person name="Batzoglou S."/>
            <person name="Begun D."/>
            <person name="Bhutkar A."/>
            <person name="Blanco E."/>
            <person name="Bosak S.A."/>
            <person name="Bradley R.K."/>
            <person name="Brand A.D."/>
            <person name="Brent M.R."/>
            <person name="Brooks A.N."/>
            <person name="Brown R.H."/>
            <person name="Butlin R.K."/>
            <person name="Caggese C."/>
            <person name="Calvi B.R."/>
            <person name="Bernardo de Carvalho A."/>
            <person name="Caspi A."/>
            <person name="Castrezana S."/>
            <person name="Celniker S.E."/>
            <person name="Chang J.L."/>
            <person name="Chapple C."/>
            <person name="Chatterji S."/>
            <person name="Chinwalla A."/>
            <person name="Civetta A."/>
            <person name="Clifton S.W."/>
            <person name="Comeron J.M."/>
            <person name="Costello J.C."/>
            <person name="Coyne J.A."/>
            <person name="Daub J."/>
            <person name="David R.G."/>
            <person name="Delcher A.L."/>
            <person name="Delehaunty K."/>
            <person name="Do C.B."/>
            <person name="Ebling H."/>
            <person name="Edwards K."/>
            <person name="Eickbush T."/>
            <person name="Evans J.D."/>
            <person name="Filipski A."/>
            <person name="Findeiss S."/>
            <person name="Freyhult E."/>
            <person name="Fulton L."/>
            <person name="Fulton R."/>
            <person name="Garcia A.C."/>
            <person name="Gardiner A."/>
            <person name="Garfield D.A."/>
            <person name="Garvin B.E."/>
            <person name="Gibson G."/>
            <person name="Gilbert D."/>
            <person name="Gnerre S."/>
            <person name="Godfrey J."/>
            <person name="Good R."/>
            <person name="Gotea V."/>
            <person name="Gravely B."/>
            <person name="Greenberg A.J."/>
            <person name="Griffiths-Jones S."/>
            <person name="Gross S."/>
            <person name="Guigo R."/>
            <person name="Gustafson E.A."/>
            <person name="Haerty W."/>
            <person name="Hahn M.W."/>
            <person name="Halligan D.L."/>
            <person name="Halpern A.L."/>
            <person name="Halter G.M."/>
            <person name="Han M.V."/>
            <person name="Heger A."/>
            <person name="Hillier L."/>
            <person name="Hinrichs A.S."/>
            <person name="Holmes I."/>
            <person name="Hoskins R.A."/>
            <person name="Hubisz M.J."/>
            <person name="Hultmark D."/>
            <person name="Huntley M.A."/>
            <person name="Jaffe D.B."/>
            <person name="Jagadeeshan S."/>
            <person name="Jeck W.R."/>
            <person name="Johnson J."/>
            <person name="Jones C.D."/>
            <person name="Jordan W.C."/>
            <person name="Karpen G.H."/>
            <person name="Kataoka E."/>
            <person name="Keightley P.D."/>
            <person name="Kheradpour P."/>
            <person name="Kirkness E.F."/>
            <person name="Koerich L.B."/>
            <person name="Kristiansen K."/>
            <person name="Kudrna D."/>
            <person name="Kulathinal R.J."/>
            <person name="Kumar S."/>
            <person name="Kwok R."/>
            <person name="Lander E."/>
            <person name="Langley C.H."/>
            <person name="Lapoint R."/>
            <person name="Lazzaro B.P."/>
            <person name="Lee S.J."/>
            <person name="Levesque L."/>
            <person name="Li R."/>
            <person name="Lin C.F."/>
            <person name="Lin M.F."/>
            <person name="Lindblad-Toh K."/>
            <person name="Llopart A."/>
            <person name="Long M."/>
            <person name="Low L."/>
            <person name="Lozovsky E."/>
            <person name="Lu J."/>
            <person name="Luo M."/>
            <person name="Machado C.A."/>
            <person name="Makalowski W."/>
            <person name="Marzo M."/>
            <person name="Matsuda M."/>
            <person name="Matzkin L."/>
            <person name="McAllister B."/>
            <person name="McBride C.S."/>
            <person name="McKernan B."/>
            <person name="McKernan K."/>
            <person name="Mendez-Lago M."/>
            <person name="Minx P."/>
            <person name="Mollenhauer M.U."/>
            <person name="Montooth K."/>
            <person name="Mount S.M."/>
            <person name="Mu X."/>
            <person name="Myers E."/>
            <person name="Negre B."/>
            <person name="Newfeld S."/>
            <person name="Nielsen R."/>
            <person name="Noor M.A."/>
            <person name="O'Grady P."/>
            <person name="Pachter L."/>
            <person name="Papaceit M."/>
            <person name="Parisi M.J."/>
            <person name="Parisi M."/>
            <person name="Parts L."/>
            <person name="Pedersen J.S."/>
            <person name="Pesole G."/>
            <person name="Phillippy A.M."/>
            <person name="Ponting C.P."/>
            <person name="Pop M."/>
            <person name="Porcelli D."/>
            <person name="Powell J.R."/>
            <person name="Prohaska S."/>
            <person name="Pruitt K."/>
            <person name="Puig M."/>
            <person name="Quesneville H."/>
            <person name="Ram K.R."/>
            <person name="Rand D."/>
            <person name="Rasmussen M.D."/>
            <person name="Reed L.K."/>
            <person name="Reenan R."/>
            <person name="Reily A."/>
            <person name="Remington K.A."/>
            <person name="Rieger T.T."/>
            <person name="Ritchie M.G."/>
            <person name="Robin C."/>
            <person name="Rogers Y.H."/>
            <person name="Rohde C."/>
            <person name="Rozas J."/>
            <person name="Rubenfield M.J."/>
            <person name="Ruiz A."/>
            <person name="Russo S."/>
            <person name="Salzberg S.L."/>
            <person name="Sanchez-Gracia A."/>
            <person name="Saranga D.J."/>
            <person name="Sato H."/>
            <person name="Schaeffer S.W."/>
            <person name="Schatz M.C."/>
            <person name="Schlenke T."/>
            <person name="Schwartz R."/>
            <person name="Segarra C."/>
            <person name="Singh R.S."/>
            <person name="Sirot L."/>
            <person name="Sirota M."/>
            <person name="Sisneros N.B."/>
            <person name="Smith C.D."/>
            <person name="Smith T.F."/>
            <person name="Spieth J."/>
            <person name="Stage D.E."/>
            <person name="Stark A."/>
            <person name="Stephan W."/>
            <person name="Strausberg R.L."/>
            <person name="Strempel S."/>
            <person name="Sturgill D."/>
            <person name="Sutton G."/>
            <person name="Sutton G.G."/>
            <person name="Tao W."/>
            <person name="Teichmann S."/>
            <person name="Tobari Y.N."/>
            <person name="Tomimura Y."/>
            <person name="Tsolas J.M."/>
            <person name="Valente V.L."/>
            <person name="Venter E."/>
            <person name="Venter J.C."/>
            <person name="Vicario S."/>
            <person name="Vieira F.G."/>
            <person name="Vilella A.J."/>
            <person name="Villasante A."/>
            <person name="Walenz B."/>
            <person name="Wang J."/>
            <person name="Wasserman M."/>
            <person name="Watts T."/>
            <person name="Wilson D."/>
            <person name="Wilson R.K."/>
            <person name="Wing R.A."/>
            <person name="Wolfner M.F."/>
            <person name="Wong A."/>
            <person name="Wong G.K."/>
            <person name="Wu C.I."/>
            <person name="Wu G."/>
            <person name="Yamamoto D."/>
            <person name="Yang H.P."/>
            <person name="Yang S.P."/>
            <person name="Yorke J.A."/>
            <person name="Yoshida K."/>
            <person name="Zdobnov E."/>
            <person name="Zhang P."/>
            <person name="Zhang Y."/>
            <person name="Zimin A.V."/>
            <person name="Baldwin J."/>
            <person name="Abdouelleil A."/>
            <person name="Abdulkadir J."/>
            <person name="Abebe A."/>
            <person name="Abera B."/>
            <person name="Abreu J."/>
            <person name="Acer S.C."/>
            <person name="Aftuck L."/>
            <person name="Alexander A."/>
            <person name="An P."/>
            <person name="Anderson E."/>
            <person name="Anderson S."/>
            <person name="Arachi H."/>
            <person name="Azer M."/>
            <person name="Bachantsang P."/>
            <person name="Barry A."/>
            <person name="Bayul T."/>
            <person name="Berlin A."/>
            <person name="Bessette D."/>
            <person name="Bloom T."/>
            <person name="Blye J."/>
            <person name="Boguslavskiy L."/>
            <person name="Bonnet C."/>
            <person name="Boukhgalter B."/>
            <person name="Bourzgui I."/>
            <person name="Brown A."/>
            <person name="Cahill P."/>
            <person name="Channer S."/>
            <person name="Cheshatsang Y."/>
            <person name="Chuda L."/>
            <person name="Citroen M."/>
            <person name="Collymore A."/>
            <person name="Cooke P."/>
            <person name="Costello M."/>
            <person name="D'Aco K."/>
            <person name="Daza R."/>
            <person name="De Haan G."/>
            <person name="DeGray S."/>
            <person name="DeMaso C."/>
            <person name="Dhargay N."/>
            <person name="Dooley K."/>
            <person name="Dooley E."/>
            <person name="Doricent M."/>
            <person name="Dorje P."/>
            <person name="Dorjee K."/>
            <person name="Dupes A."/>
            <person name="Elong R."/>
            <person name="Falk J."/>
            <person name="Farina A."/>
            <person name="Faro S."/>
            <person name="Ferguson D."/>
            <person name="Fisher S."/>
            <person name="Foley C.D."/>
            <person name="Franke A."/>
            <person name="Friedrich D."/>
            <person name="Gadbois L."/>
            <person name="Gearin G."/>
            <person name="Gearin C.R."/>
            <person name="Giannoukos G."/>
            <person name="Goode T."/>
            <person name="Graham J."/>
            <person name="Grandbois E."/>
            <person name="Grewal S."/>
            <person name="Gyaltsen K."/>
            <person name="Hafez N."/>
            <person name="Hagos B."/>
            <person name="Hall J."/>
            <person name="Henson C."/>
            <person name="Hollinger A."/>
            <person name="Honan T."/>
            <person name="Huard M.D."/>
            <person name="Hughes L."/>
            <person name="Hurhula B."/>
            <person name="Husby M.E."/>
            <person name="Kamat A."/>
            <person name="Kanga B."/>
            <person name="Kashin S."/>
            <person name="Khazanovich D."/>
            <person name="Kisner P."/>
            <person name="Lance K."/>
            <person name="Lara M."/>
            <person name="Lee W."/>
            <person name="Lennon N."/>
            <person name="Letendre F."/>
            <person name="LeVine R."/>
            <person name="Lipovsky A."/>
            <person name="Liu X."/>
            <person name="Liu J."/>
            <person name="Liu S."/>
            <person name="Lokyitsang T."/>
            <person name="Lokyitsang Y."/>
            <person name="Lubonja R."/>
            <person name="Lui A."/>
            <person name="MacDonald P."/>
            <person name="Magnisalis V."/>
            <person name="Maru K."/>
            <person name="Matthews C."/>
            <person name="McCusker W."/>
            <person name="McDonough S."/>
            <person name="Mehta T."/>
            <person name="Meldrim J."/>
            <person name="Meneus L."/>
            <person name="Mihai O."/>
            <person name="Mihalev A."/>
            <person name="Mihova T."/>
            <person name="Mittelman R."/>
            <person name="Mlenga V."/>
            <person name="Montmayeur A."/>
            <person name="Mulrain L."/>
            <person name="Navidi A."/>
            <person name="Naylor J."/>
            <person name="Negash T."/>
            <person name="Nguyen T."/>
            <person name="Nguyen N."/>
            <person name="Nicol R."/>
            <person name="Norbu C."/>
            <person name="Norbu N."/>
            <person name="Novod N."/>
            <person name="O'Neill B."/>
            <person name="Osman S."/>
            <person name="Markiewicz E."/>
            <person name="Oyono O.L."/>
            <person name="Patti C."/>
            <person name="Phunkhang P."/>
            <person name="Pierre F."/>
            <person name="Priest M."/>
            <person name="Raghuraman S."/>
            <person name="Rege F."/>
            <person name="Reyes R."/>
            <person name="Rise C."/>
            <person name="Rogov P."/>
            <person name="Ross K."/>
            <person name="Ryan E."/>
            <person name="Settipalli S."/>
            <person name="Shea T."/>
            <person name="Sherpa N."/>
            <person name="Shi L."/>
            <person name="Shih D."/>
            <person name="Sparrow T."/>
            <person name="Spaulding J."/>
            <person name="Stalker J."/>
            <person name="Stange-Thomann N."/>
            <person name="Stavropoulos S."/>
            <person name="Stone C."/>
            <person name="Strader C."/>
            <person name="Tesfaye S."/>
            <person name="Thomson T."/>
            <person name="Thoulutsang Y."/>
            <person name="Thoulutsang D."/>
            <person name="Topham K."/>
            <person name="Topping I."/>
            <person name="Tsamla T."/>
            <person name="Vassiliev H."/>
            <person name="Vo A."/>
            <person name="Wangchuk T."/>
            <person name="Wangdi T."/>
            <person name="Weiand M."/>
            <person name="Wilkinson J."/>
            <person name="Wilson A."/>
            <person name="Yadav S."/>
            <person name="Young G."/>
            <person name="Yu Q."/>
            <person name="Zembek L."/>
            <person name="Zhong D."/>
            <person name="Zimmer A."/>
            <person name="Zwirko Z."/>
            <person name="Jaffe D.B."/>
            <person name="Alvarez P."/>
            <person name="Brockman W."/>
            <person name="Butler J."/>
            <person name="Chin C."/>
            <person name="Gnerre S."/>
            <person name="Grabherr M."/>
            <person name="Kleber M."/>
            <person name="Mauceli E."/>
            <person name="MacCallum I."/>
        </authorList>
    </citation>
    <scope>NUCLEOTIDE SEQUENCE [LARGE SCALE GENOMIC DNA]</scope>
    <source>
        <strain evidence="3">MSH-3 / Tucson 14011-0111.49</strain>
    </source>
</reference>
<accession>B4GGK0</accession>
<dbReference type="OMA" id="LCQQPEY"/>
<feature type="compositionally biased region" description="Polar residues" evidence="1">
    <location>
        <begin position="32"/>
        <end position="47"/>
    </location>
</feature>
<dbReference type="AlphaFoldDB" id="B4GGK0"/>
<dbReference type="PhylomeDB" id="B4GGK0"/>
<proteinExistence type="predicted"/>
<dbReference type="HOGENOM" id="CLU_840132_0_0_1"/>
<evidence type="ECO:0000313" key="2">
    <source>
        <dbReference type="EMBL" id="EDW35620.1"/>
    </source>
</evidence>
<dbReference type="KEGG" id="dpe:6592475"/>
<evidence type="ECO:0000256" key="1">
    <source>
        <dbReference type="SAM" id="MobiDB-lite"/>
    </source>
</evidence>
<evidence type="ECO:0000313" key="3">
    <source>
        <dbReference type="Proteomes" id="UP000008744"/>
    </source>
</evidence>
<feature type="region of interest" description="Disordered" evidence="1">
    <location>
        <begin position="85"/>
        <end position="176"/>
    </location>
</feature>
<dbReference type="Proteomes" id="UP000008744">
    <property type="component" value="Unassembled WGS sequence"/>
</dbReference>
<dbReference type="EMBL" id="CH479183">
    <property type="protein sequence ID" value="EDW35620.1"/>
    <property type="molecule type" value="Genomic_DNA"/>
</dbReference>
<dbReference type="STRING" id="7234.B4GGK0"/>
<feature type="region of interest" description="Disordered" evidence="1">
    <location>
        <begin position="32"/>
        <end position="73"/>
    </location>
</feature>
<gene>
    <name evidence="2" type="primary">Dper\GL17123</name>
    <name evidence="2" type="ORF">Dper_GL17123</name>
</gene>
<protein>
    <submittedName>
        <fullName evidence="2">GL17123</fullName>
    </submittedName>
</protein>
<sequence>MWHQRELKKPNWAKILGSNHALRKFLCPTHPTRSVAATSNCPKSSLLSRKPIKSATSSLQSRKPARPAKLKLNKCWQMATDPANLCASSPEEADKIDKAEPKEKSKTKPKDKQEPKSWDELERRPSDDLEPKSQDEQESIGDAKQTKKKPLDRNRPSRSPFSAHRRQSPRRSIDFTKIKFLDARTGLWDTPTTPTDEGDSCSMIKHNRRPRLKIGPVTSRKWYGIPLCGRPSLIMGMPCPTSKETQLRQEQLYQQPEYRDQHALMLQSQLRQQEDFYDKQTMPRTLRFVLGTEPYGVPSKKQFQRVQKGQRYCGNFYYN</sequence>
<keyword evidence="3" id="KW-1185">Reference proteome</keyword>
<dbReference type="OrthoDB" id="7870740at2759"/>